<keyword evidence="2" id="KW-1185">Reference proteome</keyword>
<gene>
    <name evidence="1" type="ORF">PROQFM164_S04g000838</name>
</gene>
<dbReference type="STRING" id="1365484.W6R289"/>
<reference evidence="1" key="1">
    <citation type="journal article" date="2014" name="Nat. Commun.">
        <title>Multiple recent horizontal transfers of a large genomic region in cheese making fungi.</title>
        <authorList>
            <person name="Cheeseman K."/>
            <person name="Ropars J."/>
            <person name="Renault P."/>
            <person name="Dupont J."/>
            <person name="Gouzy J."/>
            <person name="Branca A."/>
            <person name="Abraham A.L."/>
            <person name="Ceppi M."/>
            <person name="Conseiller E."/>
            <person name="Debuchy R."/>
            <person name="Malagnac F."/>
            <person name="Goarin A."/>
            <person name="Silar P."/>
            <person name="Lacoste S."/>
            <person name="Sallet E."/>
            <person name="Bensimon A."/>
            <person name="Giraud T."/>
            <person name="Brygoo Y."/>
        </authorList>
    </citation>
    <scope>NUCLEOTIDE SEQUENCE [LARGE SCALE GENOMIC DNA]</scope>
    <source>
        <strain evidence="1">FM164</strain>
    </source>
</reference>
<protein>
    <submittedName>
        <fullName evidence="1">Genomic scaffold, ProqFM164S04</fullName>
    </submittedName>
</protein>
<accession>W6R289</accession>
<name>W6R289_PENRF</name>
<dbReference type="EMBL" id="HG792018">
    <property type="protein sequence ID" value="CDM35957.1"/>
    <property type="molecule type" value="Genomic_DNA"/>
</dbReference>
<evidence type="ECO:0000313" key="2">
    <source>
        <dbReference type="Proteomes" id="UP000030686"/>
    </source>
</evidence>
<dbReference type="AlphaFoldDB" id="W6R289"/>
<dbReference type="Proteomes" id="UP000030686">
    <property type="component" value="Unassembled WGS sequence"/>
</dbReference>
<evidence type="ECO:0000313" key="1">
    <source>
        <dbReference type="EMBL" id="CDM35957.1"/>
    </source>
</evidence>
<sequence>MFTINPEYRDTEAMRWIQATWLSSTSRGMWDKCFRLPGGKKTKTLYRRTFFRDLSRIFLSLARVPLPSIGSFVIDKDGYLQLTNRPLLLEIQDREISEDAVDYEAARTELMEILENEEGLFGEASRKANLSGIMDRSWRSGTFWFSLALASPVSFRSSTSKFSPALVNIVRIRMRPSKRQCHGTGLRIL</sequence>
<organism evidence="1 2">
    <name type="scientific">Penicillium roqueforti (strain FM164)</name>
    <dbReference type="NCBI Taxonomy" id="1365484"/>
    <lineage>
        <taxon>Eukaryota</taxon>
        <taxon>Fungi</taxon>
        <taxon>Dikarya</taxon>
        <taxon>Ascomycota</taxon>
        <taxon>Pezizomycotina</taxon>
        <taxon>Eurotiomycetes</taxon>
        <taxon>Eurotiomycetidae</taxon>
        <taxon>Eurotiales</taxon>
        <taxon>Aspergillaceae</taxon>
        <taxon>Penicillium</taxon>
    </lineage>
</organism>
<proteinExistence type="predicted"/>
<dbReference type="OrthoDB" id="3645574at2759"/>